<feature type="region of interest" description="Disordered" evidence="1">
    <location>
        <begin position="358"/>
        <end position="412"/>
    </location>
</feature>
<reference evidence="3" key="1">
    <citation type="submission" date="2011-05" db="EMBL/GenBank/DDBJ databases">
        <authorList>
            <person name="Richards S.R."/>
            <person name="Qu J."/>
            <person name="Jiang H."/>
            <person name="Jhangiani S.N."/>
            <person name="Agravi P."/>
            <person name="Goodspeed R."/>
            <person name="Gross S."/>
            <person name="Mandapat C."/>
            <person name="Jackson L."/>
            <person name="Mathew T."/>
            <person name="Pu L."/>
            <person name="Thornton R."/>
            <person name="Saada N."/>
            <person name="Wilczek-Boney K.B."/>
            <person name="Lee S."/>
            <person name="Kovar C."/>
            <person name="Wu Y."/>
            <person name="Scherer S.E."/>
            <person name="Worley K.C."/>
            <person name="Muzny D.M."/>
            <person name="Gibbs R."/>
        </authorList>
    </citation>
    <scope>NUCLEOTIDE SEQUENCE</scope>
    <source>
        <strain evidence="3">Brora</strain>
    </source>
</reference>
<dbReference type="STRING" id="126957.T1J320"/>
<evidence type="ECO:0000313" key="3">
    <source>
        <dbReference type="Proteomes" id="UP000014500"/>
    </source>
</evidence>
<feature type="compositionally biased region" description="Low complexity" evidence="1">
    <location>
        <begin position="222"/>
        <end position="236"/>
    </location>
</feature>
<protein>
    <submittedName>
        <fullName evidence="2">Uncharacterized protein</fullName>
    </submittedName>
</protein>
<sequence>AKKSHNKHEVYSPDCCFCTSQGDLSNGFTLHDTLTDSGDALLLQEDPRASLDLPLLQSTEGGRGDGGSLDSSNTYASCNTHSYSSQMDLSALAPGAMESGSNLYVNPLDSPKISCTPEHVLHPNHPLSLMAGARDMNLFDDSDTGFTDSRGSLTHSPSIKQRKSRFSQGSKPRPWFRDHADEEAQNNQSSGESLNMTNVSGRLTKGRPSHRSSFTPAGKSGGSRSSLSGDSGVVGSPDMSAAKKKSILKRSDMGGPYSKEETEKLISSDSPRPHPRVQEISHSGGLAGGLGGVPLSTGVVSDLPLLPLPMMDIAPGSPVPGSPMPGIRGQPRKAIGPKTGTRPQALPIKFVGIGSEDLEKHARDENQSENKTKDQNMGFERKRREMDRLYFEPVDKDSVPERSPRTKEAAFL</sequence>
<feature type="compositionally biased region" description="Polar residues" evidence="1">
    <location>
        <begin position="185"/>
        <end position="201"/>
    </location>
</feature>
<organism evidence="2 3">
    <name type="scientific">Strigamia maritima</name>
    <name type="common">European centipede</name>
    <name type="synonym">Geophilus maritimus</name>
    <dbReference type="NCBI Taxonomy" id="126957"/>
    <lineage>
        <taxon>Eukaryota</taxon>
        <taxon>Metazoa</taxon>
        <taxon>Ecdysozoa</taxon>
        <taxon>Arthropoda</taxon>
        <taxon>Myriapoda</taxon>
        <taxon>Chilopoda</taxon>
        <taxon>Pleurostigmophora</taxon>
        <taxon>Geophilomorpha</taxon>
        <taxon>Linotaeniidae</taxon>
        <taxon>Strigamia</taxon>
    </lineage>
</organism>
<dbReference type="EMBL" id="JH431819">
    <property type="status" value="NOT_ANNOTATED_CDS"/>
    <property type="molecule type" value="Genomic_DNA"/>
</dbReference>
<dbReference type="Proteomes" id="UP000014500">
    <property type="component" value="Unassembled WGS sequence"/>
</dbReference>
<keyword evidence="3" id="KW-1185">Reference proteome</keyword>
<feature type="region of interest" description="Disordered" evidence="1">
    <location>
        <begin position="314"/>
        <end position="346"/>
    </location>
</feature>
<dbReference type="EnsemblMetazoa" id="SMAR007978-RA">
    <property type="protein sequence ID" value="SMAR007978-PA"/>
    <property type="gene ID" value="SMAR007978"/>
</dbReference>
<accession>T1J320</accession>
<proteinExistence type="predicted"/>
<feature type="region of interest" description="Disordered" evidence="1">
    <location>
        <begin position="148"/>
        <end position="302"/>
    </location>
</feature>
<evidence type="ECO:0000256" key="1">
    <source>
        <dbReference type="SAM" id="MobiDB-lite"/>
    </source>
</evidence>
<dbReference type="AlphaFoldDB" id="T1J320"/>
<dbReference type="HOGENOM" id="CLU_668321_0_0_1"/>
<evidence type="ECO:0000313" key="2">
    <source>
        <dbReference type="EnsemblMetazoa" id="SMAR007978-PA"/>
    </source>
</evidence>
<feature type="compositionally biased region" description="Polar residues" evidence="1">
    <location>
        <begin position="148"/>
        <end position="159"/>
    </location>
</feature>
<reference evidence="2" key="2">
    <citation type="submission" date="2015-02" db="UniProtKB">
        <authorList>
            <consortium name="EnsemblMetazoa"/>
        </authorList>
    </citation>
    <scope>IDENTIFICATION</scope>
</reference>
<name>T1J320_STRMM</name>